<sequence>MFQSRSLVDLKLISRTPCLAQLRRIHVFLQVPGCLSPRRFTQHPHPTHRGYLPSYLHPAATCWLHLIRPASNTTCTEIDRHGLCKVSLGASASFQDALELLRLQEDLQEVPNGRHYTYAMRSEVSGKWYIGVRMCPEGVGSPEDDIKYQSSSSDKAFRLQPKTKLILTRHSSRQPALQAERLLHLFYKVVASRYFVNRAYQTLTGFDRSGAQHSQESKDKISKARMGKMHTQDTKDKMSEARKGKPGKPHSQETKDKISEARTGKTHSQETKDKMSKSRKGKTHSQETKDKISQARKGMLGKPHSQETRDKMRQAHKGKKLTQVTKDKISEARKGRDCQRHSQERKDKISKSIKYWWERRRFTSEKLVEDRSEDRHVI</sequence>
<feature type="compositionally biased region" description="Basic and acidic residues" evidence="1">
    <location>
        <begin position="250"/>
        <end position="276"/>
    </location>
</feature>
<organism evidence="3 4">
    <name type="scientific">Polarella glacialis</name>
    <name type="common">Dinoflagellate</name>
    <dbReference type="NCBI Taxonomy" id="89957"/>
    <lineage>
        <taxon>Eukaryota</taxon>
        <taxon>Sar</taxon>
        <taxon>Alveolata</taxon>
        <taxon>Dinophyceae</taxon>
        <taxon>Suessiales</taxon>
        <taxon>Suessiaceae</taxon>
        <taxon>Polarella</taxon>
    </lineage>
</organism>
<evidence type="ECO:0000313" key="3">
    <source>
        <dbReference type="EMBL" id="CAE8625732.1"/>
    </source>
</evidence>
<feature type="domain" description="Nuclease associated modular" evidence="2">
    <location>
        <begin position="280"/>
        <end position="296"/>
    </location>
</feature>
<dbReference type="EMBL" id="CAJNNV010028776">
    <property type="protein sequence ID" value="CAE8625732.1"/>
    <property type="molecule type" value="Genomic_DNA"/>
</dbReference>
<dbReference type="AlphaFoldDB" id="A0A813GKC8"/>
<dbReference type="InterPro" id="IPR003611">
    <property type="entry name" value="NUMOD3"/>
</dbReference>
<feature type="region of interest" description="Disordered" evidence="1">
    <location>
        <begin position="208"/>
        <end position="351"/>
    </location>
</feature>
<feature type="compositionally biased region" description="Basic and acidic residues" evidence="1">
    <location>
        <begin position="304"/>
        <end position="313"/>
    </location>
</feature>
<feature type="domain" description="Nuclease associated modular" evidence="2">
    <location>
        <begin position="226"/>
        <end position="242"/>
    </location>
</feature>
<feature type="domain" description="Nuclease associated modular" evidence="2">
    <location>
        <begin position="317"/>
        <end position="333"/>
    </location>
</feature>
<dbReference type="Pfam" id="PF07460">
    <property type="entry name" value="NUMOD3"/>
    <property type="match status" value="4"/>
</dbReference>
<feature type="compositionally biased region" description="Basic and acidic residues" evidence="1">
    <location>
        <begin position="325"/>
        <end position="351"/>
    </location>
</feature>
<dbReference type="SUPFAM" id="SSF64496">
    <property type="entry name" value="DNA-binding domain of intron-encoded endonucleases"/>
    <property type="match status" value="3"/>
</dbReference>
<comment type="caution">
    <text evidence="3">The sequence shown here is derived from an EMBL/GenBank/DDBJ whole genome shotgun (WGS) entry which is preliminary data.</text>
</comment>
<feature type="domain" description="Nuclease associated modular" evidence="2">
    <location>
        <begin position="209"/>
        <end position="225"/>
    </location>
</feature>
<feature type="compositionally biased region" description="Basic and acidic residues" evidence="1">
    <location>
        <begin position="230"/>
        <end position="243"/>
    </location>
</feature>
<dbReference type="SMART" id="SM00496">
    <property type="entry name" value="IENR2"/>
    <property type="match status" value="8"/>
</dbReference>
<evidence type="ECO:0000313" key="4">
    <source>
        <dbReference type="Proteomes" id="UP000654075"/>
    </source>
</evidence>
<dbReference type="Proteomes" id="UP000654075">
    <property type="component" value="Unassembled WGS sequence"/>
</dbReference>
<feature type="domain" description="Nuclease associated modular" evidence="2">
    <location>
        <begin position="246"/>
        <end position="262"/>
    </location>
</feature>
<feature type="domain" description="Nuclease associated modular" evidence="2">
    <location>
        <begin position="263"/>
        <end position="279"/>
    </location>
</feature>
<dbReference type="GO" id="GO:0003677">
    <property type="term" value="F:DNA binding"/>
    <property type="evidence" value="ECO:0007669"/>
    <property type="project" value="InterPro"/>
</dbReference>
<feature type="domain" description="Nuclease associated modular" evidence="2">
    <location>
        <begin position="334"/>
        <end position="353"/>
    </location>
</feature>
<gene>
    <name evidence="3" type="ORF">PGLA1383_LOCUS42713</name>
</gene>
<name>A0A813GKC8_POLGL</name>
<keyword evidence="4" id="KW-1185">Reference proteome</keyword>
<protein>
    <recommendedName>
        <fullName evidence="2">Nuclease associated modular domain-containing protein</fullName>
    </recommendedName>
</protein>
<dbReference type="OrthoDB" id="10677720at2759"/>
<evidence type="ECO:0000259" key="2">
    <source>
        <dbReference type="SMART" id="SM00496"/>
    </source>
</evidence>
<evidence type="ECO:0000256" key="1">
    <source>
        <dbReference type="SAM" id="MobiDB-lite"/>
    </source>
</evidence>
<reference evidence="3" key="1">
    <citation type="submission" date="2021-02" db="EMBL/GenBank/DDBJ databases">
        <authorList>
            <person name="Dougan E. K."/>
            <person name="Rhodes N."/>
            <person name="Thang M."/>
            <person name="Chan C."/>
        </authorList>
    </citation>
    <scope>NUCLEOTIDE SEQUENCE</scope>
</reference>
<accession>A0A813GKC8</accession>
<feature type="compositionally biased region" description="Basic and acidic residues" evidence="1">
    <location>
        <begin position="284"/>
        <end position="293"/>
    </location>
</feature>
<feature type="domain" description="Nuclease associated modular" evidence="2">
    <location>
        <begin position="300"/>
        <end position="316"/>
    </location>
</feature>
<proteinExistence type="predicted"/>